<evidence type="ECO:0000256" key="6">
    <source>
        <dbReference type="SAM" id="Phobius"/>
    </source>
</evidence>
<feature type="transmembrane region" description="Helical" evidence="6">
    <location>
        <begin position="227"/>
        <end position="249"/>
    </location>
</feature>
<feature type="transmembrane region" description="Helical" evidence="6">
    <location>
        <begin position="152"/>
        <end position="173"/>
    </location>
</feature>
<feature type="transmembrane region" description="Helical" evidence="6">
    <location>
        <begin position="120"/>
        <end position="140"/>
    </location>
</feature>
<protein>
    <submittedName>
        <fullName evidence="9">G protein-coupled receptor, class C, group 5, member Ba</fullName>
    </submittedName>
</protein>
<dbReference type="GO" id="GO:0004930">
    <property type="term" value="F:G protein-coupled receptor activity"/>
    <property type="evidence" value="ECO:0007669"/>
    <property type="project" value="InterPro"/>
</dbReference>
<evidence type="ECO:0000256" key="3">
    <source>
        <dbReference type="ARBA" id="ARBA00022692"/>
    </source>
</evidence>
<dbReference type="Ensembl" id="ENSCCRT00015014527.1">
    <property type="protein sequence ID" value="ENSCCRP00015014028.1"/>
    <property type="gene ID" value="ENSCCRG00015006354.1"/>
</dbReference>
<evidence type="ECO:0000313" key="9">
    <source>
        <dbReference type="Ensembl" id="ENSCCRP00015014028.1"/>
    </source>
</evidence>
<evidence type="ECO:0000256" key="2">
    <source>
        <dbReference type="ARBA" id="ARBA00007242"/>
    </source>
</evidence>
<dbReference type="GO" id="GO:0005886">
    <property type="term" value="C:plasma membrane"/>
    <property type="evidence" value="ECO:0007669"/>
    <property type="project" value="TreeGrafter"/>
</dbReference>
<evidence type="ECO:0000256" key="4">
    <source>
        <dbReference type="ARBA" id="ARBA00022989"/>
    </source>
</evidence>
<dbReference type="PANTHER" id="PTHR14511:SF9">
    <property type="entry name" value="G-PROTEIN COUPLED RECEPTOR FAMILY C GROUP 5 MEMBER B"/>
    <property type="match status" value="1"/>
</dbReference>
<evidence type="ECO:0000256" key="7">
    <source>
        <dbReference type="SAM" id="SignalP"/>
    </source>
</evidence>
<dbReference type="AlphaFoldDB" id="A0A8C1T0L8"/>
<comment type="subcellular location">
    <subcellularLocation>
        <location evidence="1">Membrane</location>
        <topology evidence="1">Multi-pass membrane protein</topology>
    </subcellularLocation>
</comment>
<dbReference type="GO" id="GO:0070062">
    <property type="term" value="C:extracellular exosome"/>
    <property type="evidence" value="ECO:0007669"/>
    <property type="project" value="TreeGrafter"/>
</dbReference>
<feature type="domain" description="G-protein coupled receptors family 3 profile" evidence="8">
    <location>
        <begin position="50"/>
        <end position="143"/>
    </location>
</feature>
<organism evidence="9 10">
    <name type="scientific">Cyprinus carpio</name>
    <name type="common">Common carp</name>
    <dbReference type="NCBI Taxonomy" id="7962"/>
    <lineage>
        <taxon>Eukaryota</taxon>
        <taxon>Metazoa</taxon>
        <taxon>Chordata</taxon>
        <taxon>Craniata</taxon>
        <taxon>Vertebrata</taxon>
        <taxon>Euteleostomi</taxon>
        <taxon>Actinopterygii</taxon>
        <taxon>Neopterygii</taxon>
        <taxon>Teleostei</taxon>
        <taxon>Ostariophysi</taxon>
        <taxon>Cypriniformes</taxon>
        <taxon>Cyprinidae</taxon>
        <taxon>Cyprininae</taxon>
        <taxon>Cyprinus</taxon>
    </lineage>
</organism>
<evidence type="ECO:0000313" key="10">
    <source>
        <dbReference type="Proteomes" id="UP000694700"/>
    </source>
</evidence>
<evidence type="ECO:0000259" key="8">
    <source>
        <dbReference type="PROSITE" id="PS50259"/>
    </source>
</evidence>
<feature type="transmembrane region" description="Helical" evidence="6">
    <location>
        <begin position="417"/>
        <end position="440"/>
    </location>
</feature>
<evidence type="ECO:0000256" key="5">
    <source>
        <dbReference type="ARBA" id="ARBA00023136"/>
    </source>
</evidence>
<feature type="signal peptide" evidence="7">
    <location>
        <begin position="1"/>
        <end position="19"/>
    </location>
</feature>
<comment type="similarity">
    <text evidence="2">Belongs to the G-protein coupled receptor 3 family.</text>
</comment>
<dbReference type="GO" id="GO:0030295">
    <property type="term" value="F:protein kinase activator activity"/>
    <property type="evidence" value="ECO:0007669"/>
    <property type="project" value="TreeGrafter"/>
</dbReference>
<keyword evidence="3 6" id="KW-0812">Transmembrane</keyword>
<dbReference type="Proteomes" id="UP000694700">
    <property type="component" value="Unplaced"/>
</dbReference>
<dbReference type="GO" id="GO:0019901">
    <property type="term" value="F:protein kinase binding"/>
    <property type="evidence" value="ECO:0007669"/>
    <property type="project" value="TreeGrafter"/>
</dbReference>
<keyword evidence="4 6" id="KW-1133">Transmembrane helix</keyword>
<keyword evidence="7" id="KW-0732">Signal</keyword>
<keyword evidence="5 6" id="KW-0472">Membrane</keyword>
<accession>A0A8C1T0L8</accession>
<feature type="transmembrane region" description="Helical" evidence="6">
    <location>
        <begin position="264"/>
        <end position="282"/>
    </location>
</feature>
<dbReference type="CDD" id="cd15278">
    <property type="entry name" value="7tmC_RAIG2_GPRC5B"/>
    <property type="match status" value="1"/>
</dbReference>
<dbReference type="InterPro" id="IPR051753">
    <property type="entry name" value="RA-inducible_GPCR3"/>
</dbReference>
<dbReference type="Pfam" id="PF00003">
    <property type="entry name" value="7tm_3"/>
    <property type="match status" value="1"/>
</dbReference>
<feature type="transmembrane region" description="Helical" evidence="6">
    <location>
        <begin position="45"/>
        <end position="74"/>
    </location>
</feature>
<dbReference type="GO" id="GO:0043235">
    <property type="term" value="C:receptor complex"/>
    <property type="evidence" value="ECO:0007669"/>
    <property type="project" value="TreeGrafter"/>
</dbReference>
<feature type="transmembrane region" description="Helical" evidence="6">
    <location>
        <begin position="193"/>
        <end position="215"/>
    </location>
</feature>
<dbReference type="InterPro" id="IPR017978">
    <property type="entry name" value="GPCR_3_C"/>
</dbReference>
<reference evidence="9" key="1">
    <citation type="submission" date="2025-05" db="UniProtKB">
        <authorList>
            <consortium name="Ensembl"/>
        </authorList>
    </citation>
    <scope>IDENTIFICATION</scope>
</reference>
<feature type="chain" id="PRO_5044676612" evidence="7">
    <location>
        <begin position="20"/>
        <end position="509"/>
    </location>
</feature>
<proteinExistence type="inferred from homology"/>
<name>A0A8C1T0L8_CYPCA</name>
<dbReference type="PROSITE" id="PS50259">
    <property type="entry name" value="G_PROTEIN_RECEP_F3_4"/>
    <property type="match status" value="1"/>
</dbReference>
<feature type="transmembrane region" description="Helical" evidence="6">
    <location>
        <begin position="86"/>
        <end position="108"/>
    </location>
</feature>
<evidence type="ECO:0000256" key="1">
    <source>
        <dbReference type="ARBA" id="ARBA00004141"/>
    </source>
</evidence>
<dbReference type="PANTHER" id="PTHR14511">
    <property type="entry name" value="G PROTEIN COUPLED RECEPTOR, CLASS C, GROUP 5"/>
    <property type="match status" value="1"/>
</dbReference>
<dbReference type="Ensembl" id="ENSCCRT00015014525.1">
    <property type="protein sequence ID" value="ENSCCRP00015014026.1"/>
    <property type="gene ID" value="ENSCCRG00015006354.1"/>
</dbReference>
<sequence length="509" mass="55342">MSLLHVVFLLLTGPGVSLSQAEQPTDPFGCSFGIPRPYTLLCDLDAIWGVVVEVVAAAGVLAAILLLIVLLCRLHSVTEAPKRSGIGPILLLLMGIIGLFGLSFAYLIEHNESICVVRRALWGLFFSLCFACMLAQGLRLRRLARESRSPGGCALVGLVLGLTAVQGIIAAEWLLLTVLREGNPACDYQQLDFALACAYVVALLLSALVTATLALCGKARQWHCNVVWLLVSCLLSILLWVAWVGFYVYGNKVLEKSPDWDDPALAVALVAQGWLLLLCHAAPEAHACLRSPPQPSAPDYFDTSQNSSRMREASLDEDIPLSHRQFVENQGYAFDENAAGLRSGSHHNGNTGARPSAPFRSNVYQPTEMTMILNGGAVSTYLYIITYRPNKQTCRNLIPSLLQLTSLSCMKLHVGSCVITFILRLLLLLTFVCFCLLSHATDLLFWASKHSGHVIGHYTADSASSGAAVFYMSTVKLSIFYGSNDYNVVVIPGSASKMIFSRRCTSQVV</sequence>